<dbReference type="EMBL" id="JAOAOG010000035">
    <property type="protein sequence ID" value="KAJ6252998.1"/>
    <property type="molecule type" value="Genomic_DNA"/>
</dbReference>
<dbReference type="Proteomes" id="UP001150062">
    <property type="component" value="Unassembled WGS sequence"/>
</dbReference>
<keyword evidence="3" id="KW-0342">GTP-binding</keyword>
<dbReference type="InterPro" id="IPR011025">
    <property type="entry name" value="GproteinA_insert"/>
</dbReference>
<evidence type="ECO:0000256" key="2">
    <source>
        <dbReference type="ARBA" id="ARBA00022741"/>
    </source>
</evidence>
<dbReference type="SUPFAM" id="SSF47895">
    <property type="entry name" value="Transducin (alpha subunit), insertion domain"/>
    <property type="match status" value="1"/>
</dbReference>
<dbReference type="CDD" id="cd00066">
    <property type="entry name" value="G-alpha"/>
    <property type="match status" value="1"/>
</dbReference>
<dbReference type="SUPFAM" id="SSF52540">
    <property type="entry name" value="P-loop containing nucleoside triphosphate hydrolases"/>
    <property type="match status" value="1"/>
</dbReference>
<protein>
    <submittedName>
        <fullName evidence="5">Guanine nucleotide-binding protein g(O) subunit alpha</fullName>
    </submittedName>
</protein>
<evidence type="ECO:0000256" key="1">
    <source>
        <dbReference type="ARBA" id="ARBA00022723"/>
    </source>
</evidence>
<dbReference type="Pfam" id="PF00503">
    <property type="entry name" value="G-alpha"/>
    <property type="match status" value="2"/>
</dbReference>
<dbReference type="PRINTS" id="PR00318">
    <property type="entry name" value="GPROTEINA"/>
</dbReference>
<dbReference type="PANTHER" id="PTHR10218">
    <property type="entry name" value="GTP-BINDING PROTEIN ALPHA SUBUNIT"/>
    <property type="match status" value="1"/>
</dbReference>
<proteinExistence type="predicted"/>
<dbReference type="SMART" id="SM00275">
    <property type="entry name" value="G_alpha"/>
    <property type="match status" value="1"/>
</dbReference>
<evidence type="ECO:0000256" key="3">
    <source>
        <dbReference type="ARBA" id="ARBA00023134"/>
    </source>
</evidence>
<keyword evidence="6" id="KW-1185">Reference proteome</keyword>
<dbReference type="PANTHER" id="PTHR10218:SF302">
    <property type="entry name" value="GUANINE NUCLEOTIDE-BINDING PROTEIN ALPHA-5 SUBUNIT"/>
    <property type="match status" value="1"/>
</dbReference>
<comment type="caution">
    <text evidence="5">The sequence shown here is derived from an EMBL/GenBank/DDBJ whole genome shotgun (WGS) entry which is preliminary data.</text>
</comment>
<dbReference type="Gene3D" id="3.40.50.300">
    <property type="entry name" value="P-loop containing nucleotide triphosphate hydrolases"/>
    <property type="match status" value="2"/>
</dbReference>
<dbReference type="PROSITE" id="PS51882">
    <property type="entry name" value="G_ALPHA"/>
    <property type="match status" value="1"/>
</dbReference>
<organism evidence="5 6">
    <name type="scientific">Anaeramoeba flamelloides</name>
    <dbReference type="NCBI Taxonomy" id="1746091"/>
    <lineage>
        <taxon>Eukaryota</taxon>
        <taxon>Metamonada</taxon>
        <taxon>Anaeramoebidae</taxon>
        <taxon>Anaeramoeba</taxon>
    </lineage>
</organism>
<reference evidence="5" key="1">
    <citation type="submission" date="2022-08" db="EMBL/GenBank/DDBJ databases">
        <title>Novel sulfate-reducing endosymbionts in the free-living metamonad Anaeramoeba.</title>
        <authorList>
            <person name="Jerlstrom-Hultqvist J."/>
            <person name="Cepicka I."/>
            <person name="Gallot-Lavallee L."/>
            <person name="Salas-Leiva D."/>
            <person name="Curtis B.A."/>
            <person name="Zahonova K."/>
            <person name="Pipaliya S."/>
            <person name="Dacks J."/>
            <person name="Roger A.J."/>
        </authorList>
    </citation>
    <scope>NUCLEOTIDE SEQUENCE</scope>
    <source>
        <strain evidence="5">Schooner1</strain>
    </source>
</reference>
<dbReference type="Gene3D" id="1.10.400.10">
    <property type="entry name" value="GI Alpha 1, domain 2-like"/>
    <property type="match status" value="1"/>
</dbReference>
<keyword evidence="4" id="KW-0807">Transducer</keyword>
<evidence type="ECO:0000313" key="5">
    <source>
        <dbReference type="EMBL" id="KAJ6252998.1"/>
    </source>
</evidence>
<gene>
    <name evidence="5" type="ORF">M0813_13493</name>
</gene>
<name>A0ABQ8Z7Z0_9EUKA</name>
<sequence>MENFMFEIFKNKEFKFTHNILLINPELIYTLVCYPITKDILYLNKIHEKQQKSSKPEYKLNKYIEQEILNDKAENDKKINFLLIGAGDSGKSTIARQIKIIHNNGFSKKEQEKFQNIINETIIQNMQSLIANLSYFKQGTLTGDSKVYADEILALKSNILLDQQLGKKIKTLWENPLIKNVYENRSLFHIPDTIDYYFEKIESMCKPNYLPTEEDILNCRVRSTGITTTKFTLNDHLISIIDVGGQRCERKKWISCFEDVAAVLFVSSMSEYNQKLFEDEDMNRMHEMDLFKEKIQKFDLNVCFPEYKGGLDFDNASKMIKKKFLERVVDKEKTFFVHYICATDTTNIQHVFDSLKDIIIPNTSPNNIML</sequence>
<dbReference type="InterPro" id="IPR001019">
    <property type="entry name" value="Gprotein_alpha_su"/>
</dbReference>
<evidence type="ECO:0000256" key="4">
    <source>
        <dbReference type="ARBA" id="ARBA00023224"/>
    </source>
</evidence>
<evidence type="ECO:0000313" key="6">
    <source>
        <dbReference type="Proteomes" id="UP001150062"/>
    </source>
</evidence>
<keyword evidence="2" id="KW-0547">Nucleotide-binding</keyword>
<accession>A0ABQ8Z7Z0</accession>
<dbReference type="InterPro" id="IPR027417">
    <property type="entry name" value="P-loop_NTPase"/>
</dbReference>
<keyword evidence="1" id="KW-0479">Metal-binding</keyword>